<evidence type="ECO:0000313" key="10">
    <source>
        <dbReference type="EMBL" id="WVZ66020.1"/>
    </source>
</evidence>
<comment type="similarity">
    <text evidence="3 8">Belongs to the UDP-glycosyltransferase family.</text>
</comment>
<evidence type="ECO:0000256" key="5">
    <source>
        <dbReference type="ARBA" id="ARBA00023242"/>
    </source>
</evidence>
<evidence type="ECO:0000256" key="6">
    <source>
        <dbReference type="ARBA" id="ARBA00052232"/>
    </source>
</evidence>
<dbReference type="SUPFAM" id="SSF53756">
    <property type="entry name" value="UDP-Glycosyltransferase/glycogen phosphorylase"/>
    <property type="match status" value="1"/>
</dbReference>
<dbReference type="Proteomes" id="UP001341281">
    <property type="component" value="Chromosome 03"/>
</dbReference>
<name>A0AAQ3T4K3_PASNO</name>
<dbReference type="PROSITE" id="PS00375">
    <property type="entry name" value="UDPGT"/>
    <property type="match status" value="1"/>
</dbReference>
<proteinExistence type="inferred from homology"/>
<evidence type="ECO:0000256" key="9">
    <source>
        <dbReference type="RuleBase" id="RU362057"/>
    </source>
</evidence>
<dbReference type="GO" id="GO:0005634">
    <property type="term" value="C:nucleus"/>
    <property type="evidence" value="ECO:0007669"/>
    <property type="project" value="UniProtKB-SubCell"/>
</dbReference>
<accession>A0AAQ3T4K3</accession>
<comment type="pathway">
    <text evidence="2">Pigment biosynthesis; anthocyanin biosynthesis.</text>
</comment>
<keyword evidence="8" id="KW-0328">Glycosyltransferase</keyword>
<dbReference type="PANTHER" id="PTHR48048:SF67">
    <property type="entry name" value="GLYCOSYLTRANSFERASE"/>
    <property type="match status" value="1"/>
</dbReference>
<dbReference type="GO" id="GO:0035251">
    <property type="term" value="F:UDP-glucosyltransferase activity"/>
    <property type="evidence" value="ECO:0007669"/>
    <property type="project" value="InterPro"/>
</dbReference>
<keyword evidence="11" id="KW-1185">Reference proteome</keyword>
<evidence type="ECO:0000256" key="4">
    <source>
        <dbReference type="ARBA" id="ARBA00022679"/>
    </source>
</evidence>
<evidence type="ECO:0000256" key="3">
    <source>
        <dbReference type="ARBA" id="ARBA00009995"/>
    </source>
</evidence>
<dbReference type="InterPro" id="IPR050481">
    <property type="entry name" value="UDP-glycosyltransf_plant"/>
</dbReference>
<evidence type="ECO:0000256" key="8">
    <source>
        <dbReference type="RuleBase" id="RU003718"/>
    </source>
</evidence>
<dbReference type="EC" id="2.4.1.-" evidence="9"/>
<dbReference type="InterPro" id="IPR035595">
    <property type="entry name" value="UDP_glycos_trans_CS"/>
</dbReference>
<gene>
    <name evidence="10" type="ORF">U9M48_015299</name>
</gene>
<dbReference type="FunFam" id="3.40.50.2000:FF:000089">
    <property type="entry name" value="Glycosyltransferase"/>
    <property type="match status" value="1"/>
</dbReference>
<protein>
    <recommendedName>
        <fullName evidence="9">Glycosyltransferase</fullName>
        <ecNumber evidence="9">2.4.1.-</ecNumber>
    </recommendedName>
</protein>
<dbReference type="PANTHER" id="PTHR48048">
    <property type="entry name" value="GLYCOSYLTRANSFERASE"/>
    <property type="match status" value="1"/>
</dbReference>
<evidence type="ECO:0000256" key="2">
    <source>
        <dbReference type="ARBA" id="ARBA00004935"/>
    </source>
</evidence>
<dbReference type="InterPro" id="IPR002213">
    <property type="entry name" value="UDP_glucos_trans"/>
</dbReference>
<dbReference type="CDD" id="cd03784">
    <property type="entry name" value="GT1_Gtf-like"/>
    <property type="match status" value="1"/>
</dbReference>
<dbReference type="Pfam" id="PF00201">
    <property type="entry name" value="UDPGT"/>
    <property type="match status" value="1"/>
</dbReference>
<evidence type="ECO:0000313" key="11">
    <source>
        <dbReference type="Proteomes" id="UP001341281"/>
    </source>
</evidence>
<dbReference type="FunFam" id="3.40.50.2000:FF:000086">
    <property type="entry name" value="Glycosyltransferase"/>
    <property type="match status" value="1"/>
</dbReference>
<dbReference type="EMBL" id="CP144747">
    <property type="protein sequence ID" value="WVZ66020.1"/>
    <property type="molecule type" value="Genomic_DNA"/>
</dbReference>
<evidence type="ECO:0000256" key="1">
    <source>
        <dbReference type="ARBA" id="ARBA00004123"/>
    </source>
</evidence>
<reference evidence="10 11" key="1">
    <citation type="submission" date="2024-02" db="EMBL/GenBank/DDBJ databases">
        <title>High-quality chromosome-scale genome assembly of Pensacola bahiagrass (Paspalum notatum Flugge var. saurae).</title>
        <authorList>
            <person name="Vega J.M."/>
            <person name="Podio M."/>
            <person name="Orjuela J."/>
            <person name="Siena L.A."/>
            <person name="Pessino S.C."/>
            <person name="Combes M.C."/>
            <person name="Mariac C."/>
            <person name="Albertini E."/>
            <person name="Pupilli F."/>
            <person name="Ortiz J.P.A."/>
            <person name="Leblanc O."/>
        </authorList>
    </citation>
    <scope>NUCLEOTIDE SEQUENCE [LARGE SCALE GENOMIC DNA]</scope>
    <source>
        <strain evidence="10">R1</strain>
        <tissue evidence="10">Leaf</tissue>
    </source>
</reference>
<comment type="catalytic activity">
    <reaction evidence="6">
        <text>malvidin + UDP-alpha-D-galactose = malvidin 3-O-beta-D-galactoside + UDP + H(+)</text>
        <dbReference type="Rhea" id="RHEA:74131"/>
        <dbReference type="ChEBI" id="CHEBI:15378"/>
        <dbReference type="ChEBI" id="CHEBI:58223"/>
        <dbReference type="ChEBI" id="CHEBI:66914"/>
        <dbReference type="ChEBI" id="CHEBI:144781"/>
        <dbReference type="ChEBI" id="CHEBI:193100"/>
    </reaction>
    <physiologicalReaction direction="left-to-right" evidence="6">
        <dbReference type="Rhea" id="RHEA:74132"/>
    </physiologicalReaction>
</comment>
<keyword evidence="5" id="KW-0539">Nucleus</keyword>
<comment type="subcellular location">
    <subcellularLocation>
        <location evidence="1">Nucleus</location>
    </subcellularLocation>
</comment>
<sequence length="492" mass="52142">MAAAATIVIVPCWASGHFMSMIAAGKRMVDASGGALSLTVLVMQAPTPAKASEVDAHVRRESSSASGGLLDVRFLSLPAVEPPPTGSVALEEFNFRYVQLHAPHVEEAIAGLALPVAAVVVDLFCMPLLDVAGHLAVPRHVYFASTGAFLALMLRLPAIRDDLAVRLRDADAEEGTVHVPGLPPVPLAYMPACLWSGGKMSSNYEWFEYYGRRLMDATGIILNSSVQLERGVLAAIADGRCVPGRPAPTVHAIGPVVWFSPAGGEPQQPPHVCVRWLDTQPPGSVVFLCFGSNGFLDEAQVGEAAAGLERSGHRFLWVLRGAPAADPASPTDADLGAALPAGFQARTQARGLVWPAWAPQKEILAHPAVGGFVTHCGWNSALESLWHGVPMAPWPLYAEQHLNAFELASVMGVAVVMKVDRRRGNFVEAPELERAVRALMDDGADEEGRKAREKAADMKAACRKAVAEGGSSYVALRKLVRGISHGGVAPSP</sequence>
<dbReference type="Gene3D" id="3.40.50.2000">
    <property type="entry name" value="Glycogen Phosphorylase B"/>
    <property type="match status" value="2"/>
</dbReference>
<evidence type="ECO:0000256" key="7">
    <source>
        <dbReference type="ARBA" id="ARBA00058579"/>
    </source>
</evidence>
<organism evidence="10 11">
    <name type="scientific">Paspalum notatum var. saurae</name>
    <dbReference type="NCBI Taxonomy" id="547442"/>
    <lineage>
        <taxon>Eukaryota</taxon>
        <taxon>Viridiplantae</taxon>
        <taxon>Streptophyta</taxon>
        <taxon>Embryophyta</taxon>
        <taxon>Tracheophyta</taxon>
        <taxon>Spermatophyta</taxon>
        <taxon>Magnoliopsida</taxon>
        <taxon>Liliopsida</taxon>
        <taxon>Poales</taxon>
        <taxon>Poaceae</taxon>
        <taxon>PACMAD clade</taxon>
        <taxon>Panicoideae</taxon>
        <taxon>Andropogonodae</taxon>
        <taxon>Paspaleae</taxon>
        <taxon>Paspalinae</taxon>
        <taxon>Paspalum</taxon>
    </lineage>
</organism>
<keyword evidence="4 8" id="KW-0808">Transferase</keyword>
<comment type="function">
    <text evidence="7">UDP-glycosyltransferase which uses UDP-galactose and malvidin as substrates to catalyze the biosynthesis of malvidin 3-O-galactoside, an anthocyanin conferring purple pigmentation.</text>
</comment>
<dbReference type="AlphaFoldDB" id="A0AAQ3T4K3"/>